<sequence length="206" mass="24829">MKKLTLQKRFTDLLSRFTNDTMLISFLWKSIESKYTEKHRTYHNLKHLEELFSYFDDYKTHLEQSDIVAFSIFYHDIIYNIWKKDNEEKSADFALEVLNTLLPELNLEIIKEQIIATKTHESEHLDSQYLIDFDLAILGQSSEVYQQYSKLIRTEYKLVPNLLYKQGRKKVLQHFIDKPFIYKTDSFIEKFEQQAKKNLQNELNQI</sequence>
<accession>A0A4R2P0T3</accession>
<dbReference type="PANTHER" id="PTHR21174:SF0">
    <property type="entry name" value="HD PHOSPHOHYDROLASE FAMILY PROTEIN-RELATED"/>
    <property type="match status" value="1"/>
</dbReference>
<proteinExistence type="predicted"/>
<name>A0A4R2P0T3_9FLAO</name>
<comment type="caution">
    <text evidence="1">The sequence shown here is derived from an EMBL/GenBank/DDBJ whole genome shotgun (WGS) entry which is preliminary data.</text>
</comment>
<dbReference type="InterPro" id="IPR009218">
    <property type="entry name" value="HD_phosphohydro"/>
</dbReference>
<dbReference type="PIRSF" id="PIRSF035170">
    <property type="entry name" value="HD_phosphohydro"/>
    <property type="match status" value="1"/>
</dbReference>
<dbReference type="RefSeq" id="WP_132792246.1">
    <property type="nucleotide sequence ID" value="NZ_SLXM01000001.1"/>
</dbReference>
<gene>
    <name evidence="1" type="ORF">EV195_101425</name>
</gene>
<dbReference type="PANTHER" id="PTHR21174">
    <property type="match status" value="1"/>
</dbReference>
<keyword evidence="2" id="KW-1185">Reference proteome</keyword>
<dbReference type="OrthoDB" id="9808993at2"/>
<reference evidence="1 2" key="1">
    <citation type="submission" date="2019-03" db="EMBL/GenBank/DDBJ databases">
        <title>Genomic Encyclopedia of Type Strains, Phase IV (KMG-IV): sequencing the most valuable type-strain genomes for metagenomic binning, comparative biology and taxonomic classification.</title>
        <authorList>
            <person name="Goeker M."/>
        </authorList>
    </citation>
    <scope>NUCLEOTIDE SEQUENCE [LARGE SCALE GENOMIC DNA]</scope>
    <source>
        <strain evidence="1 2">DSM 14836</strain>
    </source>
</reference>
<protein>
    <submittedName>
        <fullName evidence="1">Putative metal-dependent HD superfamily phosphohydrolase</fullName>
    </submittedName>
</protein>
<dbReference type="SUPFAM" id="SSF109604">
    <property type="entry name" value="HD-domain/PDEase-like"/>
    <property type="match status" value="1"/>
</dbReference>
<evidence type="ECO:0000313" key="1">
    <source>
        <dbReference type="EMBL" id="TCP28263.1"/>
    </source>
</evidence>
<keyword evidence="1" id="KW-0378">Hydrolase</keyword>
<dbReference type="AlphaFoldDB" id="A0A4R2P0T3"/>
<dbReference type="GO" id="GO:0016787">
    <property type="term" value="F:hydrolase activity"/>
    <property type="evidence" value="ECO:0007669"/>
    <property type="project" value="UniProtKB-KW"/>
</dbReference>
<dbReference type="EMBL" id="SLXM01000001">
    <property type="protein sequence ID" value="TCP28263.1"/>
    <property type="molecule type" value="Genomic_DNA"/>
</dbReference>
<evidence type="ECO:0000313" key="2">
    <source>
        <dbReference type="Proteomes" id="UP000294564"/>
    </source>
</evidence>
<organism evidence="1 2">
    <name type="scientific">Tenacibaculum skagerrakense</name>
    <dbReference type="NCBI Taxonomy" id="186571"/>
    <lineage>
        <taxon>Bacteria</taxon>
        <taxon>Pseudomonadati</taxon>
        <taxon>Bacteroidota</taxon>
        <taxon>Flavobacteriia</taxon>
        <taxon>Flavobacteriales</taxon>
        <taxon>Flavobacteriaceae</taxon>
        <taxon>Tenacibaculum</taxon>
    </lineage>
</organism>
<dbReference type="Proteomes" id="UP000294564">
    <property type="component" value="Unassembled WGS sequence"/>
</dbReference>